<reference evidence="4" key="1">
    <citation type="submission" date="2021-02" db="EMBL/GenBank/DDBJ databases">
        <authorList>
            <person name="Dougan E. K."/>
            <person name="Rhodes N."/>
            <person name="Thang M."/>
            <person name="Chan C."/>
        </authorList>
    </citation>
    <scope>NUCLEOTIDE SEQUENCE</scope>
</reference>
<gene>
    <name evidence="4" type="primary">CTTNBP2</name>
    <name evidence="4" type="ORF">SNEC2469_LOCUS32081</name>
</gene>
<dbReference type="Proteomes" id="UP000601435">
    <property type="component" value="Unassembled WGS sequence"/>
</dbReference>
<evidence type="ECO:0000256" key="2">
    <source>
        <dbReference type="ARBA" id="ARBA00023043"/>
    </source>
</evidence>
<organism evidence="4 5">
    <name type="scientific">Symbiodinium necroappetens</name>
    <dbReference type="NCBI Taxonomy" id="1628268"/>
    <lineage>
        <taxon>Eukaryota</taxon>
        <taxon>Sar</taxon>
        <taxon>Alveolata</taxon>
        <taxon>Dinophyceae</taxon>
        <taxon>Suessiales</taxon>
        <taxon>Symbiodiniaceae</taxon>
        <taxon>Symbiodinium</taxon>
    </lineage>
</organism>
<dbReference type="PROSITE" id="PS50297">
    <property type="entry name" value="ANK_REP_REGION"/>
    <property type="match status" value="1"/>
</dbReference>
<dbReference type="PANTHER" id="PTHR24166:SF48">
    <property type="entry name" value="PROTEIN VAPYRIN"/>
    <property type="match status" value="1"/>
</dbReference>
<dbReference type="Gene3D" id="1.25.40.20">
    <property type="entry name" value="Ankyrin repeat-containing domain"/>
    <property type="match status" value="1"/>
</dbReference>
<proteinExistence type="predicted"/>
<dbReference type="PANTHER" id="PTHR24166">
    <property type="entry name" value="ROLLING PEBBLES, ISOFORM B"/>
    <property type="match status" value="1"/>
</dbReference>
<evidence type="ECO:0000313" key="4">
    <source>
        <dbReference type="EMBL" id="CAE7926101.1"/>
    </source>
</evidence>
<keyword evidence="5" id="KW-1185">Reference proteome</keyword>
<name>A0A813BUT6_9DINO</name>
<dbReference type="SMART" id="SM00248">
    <property type="entry name" value="ANK"/>
    <property type="match status" value="2"/>
</dbReference>
<feature type="repeat" description="ANK" evidence="3">
    <location>
        <begin position="22"/>
        <end position="54"/>
    </location>
</feature>
<comment type="caution">
    <text evidence="4">The sequence shown here is derived from an EMBL/GenBank/DDBJ whole genome shotgun (WGS) entry which is preliminary data.</text>
</comment>
<dbReference type="InterPro" id="IPR002110">
    <property type="entry name" value="Ankyrin_rpt"/>
</dbReference>
<sequence>GHLEVARLLLHAEADKDKARHSGATPLYSAAGNGHLEVARLLLEAKADKHKVTGFGVSPLFIAAQNGNLKVARLLHDTACTDSCTAVCTGSWKLLTSCWR</sequence>
<accession>A0A813BUT6</accession>
<feature type="non-terminal residue" evidence="4">
    <location>
        <position position="1"/>
    </location>
</feature>
<dbReference type="AlphaFoldDB" id="A0A813BUT6"/>
<evidence type="ECO:0000256" key="3">
    <source>
        <dbReference type="PROSITE-ProRule" id="PRU00023"/>
    </source>
</evidence>
<keyword evidence="2 3" id="KW-0040">ANK repeat</keyword>
<dbReference type="EMBL" id="CAJNJA010079852">
    <property type="protein sequence ID" value="CAE7926101.1"/>
    <property type="molecule type" value="Genomic_DNA"/>
</dbReference>
<dbReference type="PROSITE" id="PS50088">
    <property type="entry name" value="ANK_REPEAT"/>
    <property type="match status" value="1"/>
</dbReference>
<dbReference type="InterPro" id="IPR036770">
    <property type="entry name" value="Ankyrin_rpt-contain_sf"/>
</dbReference>
<dbReference type="SUPFAM" id="SSF48403">
    <property type="entry name" value="Ankyrin repeat"/>
    <property type="match status" value="1"/>
</dbReference>
<keyword evidence="1" id="KW-0677">Repeat</keyword>
<evidence type="ECO:0000313" key="5">
    <source>
        <dbReference type="Proteomes" id="UP000601435"/>
    </source>
</evidence>
<dbReference type="Pfam" id="PF12796">
    <property type="entry name" value="Ank_2"/>
    <property type="match status" value="1"/>
</dbReference>
<dbReference type="OrthoDB" id="10264606at2759"/>
<protein>
    <submittedName>
        <fullName evidence="4">CTTNBP2 protein</fullName>
    </submittedName>
</protein>
<dbReference type="InterPro" id="IPR050889">
    <property type="entry name" value="Dendritic_Spine_Reg/Scaffold"/>
</dbReference>
<evidence type="ECO:0000256" key="1">
    <source>
        <dbReference type="ARBA" id="ARBA00022737"/>
    </source>
</evidence>